<dbReference type="EMBL" id="VKKY01000003">
    <property type="protein sequence ID" value="KAA3436420.1"/>
    <property type="molecule type" value="Genomic_DNA"/>
</dbReference>
<dbReference type="OrthoDB" id="1059469at2"/>
<protein>
    <submittedName>
        <fullName evidence="1">Uncharacterized protein</fullName>
    </submittedName>
</protein>
<evidence type="ECO:0000313" key="1">
    <source>
        <dbReference type="EMBL" id="KAA3436420.1"/>
    </source>
</evidence>
<organism evidence="1 2">
    <name type="scientific">Rufibacter hautae</name>
    <dbReference type="NCBI Taxonomy" id="2595005"/>
    <lineage>
        <taxon>Bacteria</taxon>
        <taxon>Pseudomonadati</taxon>
        <taxon>Bacteroidota</taxon>
        <taxon>Cytophagia</taxon>
        <taxon>Cytophagales</taxon>
        <taxon>Hymenobacteraceae</taxon>
        <taxon>Rufibacter</taxon>
    </lineage>
</organism>
<accession>A0A5B6TA33</accession>
<reference evidence="1 2" key="1">
    <citation type="submission" date="2019-07" db="EMBL/GenBank/DDBJ databases">
        <title>Rufibacter sp. nov., isolated from lake sediment.</title>
        <authorList>
            <person name="Qu J.-H."/>
        </authorList>
    </citation>
    <scope>NUCLEOTIDE SEQUENCE [LARGE SCALE GENOMIC DNA]</scope>
    <source>
        <strain evidence="1 2">NBS58-1</strain>
    </source>
</reference>
<dbReference type="RefSeq" id="WP_149092362.1">
    <property type="nucleotide sequence ID" value="NZ_VKKY01000003.1"/>
</dbReference>
<keyword evidence="2" id="KW-1185">Reference proteome</keyword>
<dbReference type="AlphaFoldDB" id="A0A5B6TA33"/>
<evidence type="ECO:0000313" key="2">
    <source>
        <dbReference type="Proteomes" id="UP000324133"/>
    </source>
</evidence>
<dbReference type="Proteomes" id="UP000324133">
    <property type="component" value="Unassembled WGS sequence"/>
</dbReference>
<comment type="caution">
    <text evidence="1">The sequence shown here is derived from an EMBL/GenBank/DDBJ whole genome shotgun (WGS) entry which is preliminary data.</text>
</comment>
<gene>
    <name evidence="1" type="ORF">FOA19_18680</name>
</gene>
<sequence length="482" mass="54387">MPSSPSEDFQWLQPLQDSTLLLVTTNARMRNQVEHFLVTKLNHDLQTVWQMKFEQPIFSSLVQVGSESNFIYLLFGVRDSPSLFLYTLDATTGKTWLTLHDLPNEDLPLTGRNVTKMTVNQGMILLSTLENGTSMVLRLNPAEKEIQLLPAVYGFQEQLIDFKVDPFTKATEAAVTESVLYNPRLQLKRFTFEGQILDNRFLPSGKNNSLQQVLIAPGAPENKLVFGTYGFQNNLHSQGFFSANLAGEFQFFSLGQLQHFFAYDHTAKTRKMERKYRHRIEKEKPVPATSQVLLHPILAHPQGFVVVGEVYSSKYTQLPYLPESTSYYQGGVIDGVFKTSSPGLPLAKNNSGLYVSYHFRSAVVLLFDREGNLLWDNSYAINKHTALLQPNVKATVTSSGEVLLAAFNTGTLHYRSFTANGTISSKEPIALQDTNKLKKQPSDTPEGLVKWYGSHFVAYNFERAKNENGKSHTIFTLQKFSF</sequence>
<proteinExistence type="predicted"/>
<name>A0A5B6TA33_9BACT</name>